<gene>
    <name evidence="4" type="primary">LOC116066775</name>
</gene>
<evidence type="ECO:0000313" key="5">
    <source>
        <dbReference type="Proteomes" id="UP000694568"/>
    </source>
</evidence>
<dbReference type="SUPFAM" id="SSF52540">
    <property type="entry name" value="P-loop containing nucleoside triphosphate hydrolases"/>
    <property type="match status" value="1"/>
</dbReference>
<dbReference type="PROSITE" id="PS00675">
    <property type="entry name" value="SIGMA54_INTERACT_1"/>
    <property type="match status" value="1"/>
</dbReference>
<evidence type="ECO:0000256" key="1">
    <source>
        <dbReference type="RuleBase" id="RU004560"/>
    </source>
</evidence>
<sequence>MDKTVTMAMNTSSKYDNMPYKVLIHSGSPTLYKLTPKKEKIGPLTRMTLGEKNPNKENKTILLVGETGTGKSTLINTLVNYAMGVEWEDDVWFQIVEEEKRRQSETQTSDVIVYQIFGFEDITLPYSLTIIDTPGYGDTRGIEHDMNIMERLFDLFRSEDGVHEINAVGLVLTGNVNRLSDRQRYIFDSVISLFGKDMEKNIVALITHSDGRTPKNALEALEDAKIKCASNEKNQPVHFLFNNCQHEDRTEDMRALKYANEITTEEMSQFRNFLVKTEPQRLETTVNVLNERIRLTACINNLQERIELIDLKQTEIQQTQDGLKKYEREMKNNEKFTIDVDVPYKDKEPIDGGMWNLVFYQAATCCTVCEENCHYPGCTLAWKPEDCEVMKDGRCTSCTGKCPVSDHVKEKWKYVNKTKTVKQTLEDVKAKYEKNKEETGKQGSLLETLQKEKETLEADKTALLYEAYQHVVKLEEIALNVVSLSTYVHLDFLIEEMEKKHDTEKVTI</sequence>
<dbReference type="Pfam" id="PF00735">
    <property type="entry name" value="Septin"/>
    <property type="match status" value="1"/>
</dbReference>
<proteinExistence type="inferred from homology"/>
<protein>
    <submittedName>
        <fullName evidence="4">Uncharacterized LOC116066775</fullName>
    </submittedName>
</protein>
<evidence type="ECO:0000259" key="3">
    <source>
        <dbReference type="Pfam" id="PF00735"/>
    </source>
</evidence>
<dbReference type="PANTHER" id="PTHR32046:SF11">
    <property type="entry name" value="IMMUNE-ASSOCIATED NUCLEOTIDE-BINDING PROTEIN 10-LIKE"/>
    <property type="match status" value="1"/>
</dbReference>
<reference evidence="4" key="1">
    <citation type="submission" date="2025-08" db="UniProtKB">
        <authorList>
            <consortium name="Ensembl"/>
        </authorList>
    </citation>
    <scope>IDENTIFICATION</scope>
</reference>
<reference evidence="4" key="2">
    <citation type="submission" date="2025-09" db="UniProtKB">
        <authorList>
            <consortium name="Ensembl"/>
        </authorList>
    </citation>
    <scope>IDENTIFICATION</scope>
</reference>
<dbReference type="InterPro" id="IPR027417">
    <property type="entry name" value="P-loop_NTPase"/>
</dbReference>
<evidence type="ECO:0000256" key="2">
    <source>
        <dbReference type="SAM" id="Coils"/>
    </source>
</evidence>
<dbReference type="AlphaFoldDB" id="A0A8C9XCK2"/>
<organism evidence="4 5">
    <name type="scientific">Sander lucioperca</name>
    <name type="common">Pike-perch</name>
    <name type="synonym">Perca lucioperca</name>
    <dbReference type="NCBI Taxonomy" id="283035"/>
    <lineage>
        <taxon>Eukaryota</taxon>
        <taxon>Metazoa</taxon>
        <taxon>Chordata</taxon>
        <taxon>Craniata</taxon>
        <taxon>Vertebrata</taxon>
        <taxon>Euteleostomi</taxon>
        <taxon>Actinopterygii</taxon>
        <taxon>Neopterygii</taxon>
        <taxon>Teleostei</taxon>
        <taxon>Neoteleostei</taxon>
        <taxon>Acanthomorphata</taxon>
        <taxon>Eupercaria</taxon>
        <taxon>Perciformes</taxon>
        <taxon>Percoidei</taxon>
        <taxon>Percidae</taxon>
        <taxon>Luciopercinae</taxon>
        <taxon>Sander</taxon>
    </lineage>
</organism>
<dbReference type="GeneTree" id="ENSGT00500000044904"/>
<accession>A0A8C9XCK2</accession>
<dbReference type="GO" id="GO:0005525">
    <property type="term" value="F:GTP binding"/>
    <property type="evidence" value="ECO:0007669"/>
    <property type="project" value="UniProtKB-KW"/>
</dbReference>
<keyword evidence="2" id="KW-0175">Coiled coil</keyword>
<dbReference type="Ensembl" id="ENSSLUT00000008964.1">
    <property type="protein sequence ID" value="ENSSLUP00000008682.1"/>
    <property type="gene ID" value="ENSSLUG00000004100.1"/>
</dbReference>
<name>A0A8C9XCK2_SANLU</name>
<evidence type="ECO:0000313" key="4">
    <source>
        <dbReference type="Ensembl" id="ENSSLUP00000008682.1"/>
    </source>
</evidence>
<dbReference type="InterPro" id="IPR025662">
    <property type="entry name" value="Sigma_54_int_dom_ATP-bd_1"/>
</dbReference>
<dbReference type="PANTHER" id="PTHR32046">
    <property type="entry name" value="G DOMAIN-CONTAINING PROTEIN"/>
    <property type="match status" value="1"/>
</dbReference>
<feature type="domain" description="Septin-type G" evidence="3">
    <location>
        <begin position="60"/>
        <end position="141"/>
    </location>
</feature>
<keyword evidence="1" id="KW-0547">Nucleotide-binding</keyword>
<comment type="similarity">
    <text evidence="1">Belongs to the TRAFAC class TrmE-Era-EngA-EngB-Septin-like GTPase superfamily. Septin GTPase family.</text>
</comment>
<feature type="coiled-coil region" evidence="2">
    <location>
        <begin position="422"/>
        <end position="466"/>
    </location>
</feature>
<dbReference type="Proteomes" id="UP000694568">
    <property type="component" value="Unplaced"/>
</dbReference>
<keyword evidence="5" id="KW-1185">Reference proteome</keyword>
<keyword evidence="1" id="KW-0342">GTP-binding</keyword>
<dbReference type="InterPro" id="IPR030379">
    <property type="entry name" value="G_SEPTIN_dom"/>
</dbReference>
<dbReference type="Gene3D" id="3.40.50.300">
    <property type="entry name" value="P-loop containing nucleotide triphosphate hydrolases"/>
    <property type="match status" value="1"/>
</dbReference>